<accession>A0ABX0J368</accession>
<feature type="transmembrane region" description="Helical" evidence="1">
    <location>
        <begin position="20"/>
        <end position="43"/>
    </location>
</feature>
<keyword evidence="1" id="KW-1133">Transmembrane helix</keyword>
<dbReference type="InterPro" id="IPR014717">
    <property type="entry name" value="Transl_elong_EF1B/ribsomal_bS6"/>
</dbReference>
<sequence length="285" mass="31027">MNKQKLQEYAQTLRSPAFLIGASIVIGLFLNVYVLSFFVLPVLTGHETADTRVQSLAKLKENELRNPTPMKATDAEIEAQLRQVPIKEEMPRFYLNLKEIEKQSGVTLNNIQYGEGNQGSDGLAMLMNGAGAKNAAGANQAPQAHIAPNAATGAVAPNTGSAIQEIHMTAVVSGTYAQITSFIQLLDQSERLIAIREWSLQVSKSSDQATAGTVSTPSSNEFVANEAYSVVIDKISLNLKLSLFAANGYVGKFKEAAPIPTKEVERRVDPTWSEQQFMRLLETNN</sequence>
<dbReference type="Proteomes" id="UP001165962">
    <property type="component" value="Unassembled WGS sequence"/>
</dbReference>
<organism evidence="2 3">
    <name type="scientific">Paenibacillus agricola</name>
    <dbReference type="NCBI Taxonomy" id="2716264"/>
    <lineage>
        <taxon>Bacteria</taxon>
        <taxon>Bacillati</taxon>
        <taxon>Bacillota</taxon>
        <taxon>Bacilli</taxon>
        <taxon>Bacillales</taxon>
        <taxon>Paenibacillaceae</taxon>
        <taxon>Paenibacillus</taxon>
    </lineage>
</organism>
<keyword evidence="1" id="KW-0472">Membrane</keyword>
<dbReference type="Gene3D" id="3.30.70.60">
    <property type="match status" value="1"/>
</dbReference>
<evidence type="ECO:0000256" key="1">
    <source>
        <dbReference type="SAM" id="Phobius"/>
    </source>
</evidence>
<reference evidence="2" key="1">
    <citation type="submission" date="2020-03" db="EMBL/GenBank/DDBJ databases">
        <title>Draft sequencing of Paenibacilllus sp. S3N08.</title>
        <authorList>
            <person name="Kim D.-U."/>
        </authorList>
    </citation>
    <scope>NUCLEOTIDE SEQUENCE</scope>
    <source>
        <strain evidence="2">S3N08</strain>
    </source>
</reference>
<evidence type="ECO:0000313" key="3">
    <source>
        <dbReference type="Proteomes" id="UP001165962"/>
    </source>
</evidence>
<dbReference type="EMBL" id="JAAOIW010000004">
    <property type="protein sequence ID" value="NHN30734.1"/>
    <property type="molecule type" value="Genomic_DNA"/>
</dbReference>
<keyword evidence="1" id="KW-0812">Transmembrane</keyword>
<keyword evidence="3" id="KW-1185">Reference proteome</keyword>
<protein>
    <submittedName>
        <fullName evidence="2">Uncharacterized protein</fullName>
    </submittedName>
</protein>
<comment type="caution">
    <text evidence="2">The sequence shown here is derived from an EMBL/GenBank/DDBJ whole genome shotgun (WGS) entry which is preliminary data.</text>
</comment>
<gene>
    <name evidence="2" type="ORF">G9U52_12910</name>
</gene>
<evidence type="ECO:0000313" key="2">
    <source>
        <dbReference type="EMBL" id="NHN30734.1"/>
    </source>
</evidence>
<dbReference type="RefSeq" id="WP_166150071.1">
    <property type="nucleotide sequence ID" value="NZ_JAAOIW010000004.1"/>
</dbReference>
<name>A0ABX0J368_9BACL</name>
<proteinExistence type="predicted"/>